<evidence type="ECO:0000313" key="12">
    <source>
        <dbReference type="Proteomes" id="UP000652847"/>
    </source>
</evidence>
<evidence type="ECO:0000256" key="8">
    <source>
        <dbReference type="ARBA" id="ARBA00031423"/>
    </source>
</evidence>
<keyword evidence="7 10" id="KW-0119">Carbohydrate metabolism</keyword>
<dbReference type="Proteomes" id="UP000652847">
    <property type="component" value="Unassembled WGS sequence"/>
</dbReference>
<gene>
    <name evidence="11" type="primary">malQ</name>
    <name evidence="11" type="ORF">H8S54_10335</name>
</gene>
<keyword evidence="6 10" id="KW-0808">Transferase</keyword>
<evidence type="ECO:0000256" key="9">
    <source>
        <dbReference type="ARBA" id="ARBA00031501"/>
    </source>
</evidence>
<evidence type="ECO:0000256" key="4">
    <source>
        <dbReference type="ARBA" id="ARBA00020295"/>
    </source>
</evidence>
<evidence type="ECO:0000256" key="2">
    <source>
        <dbReference type="ARBA" id="ARBA00005684"/>
    </source>
</evidence>
<dbReference type="NCBIfam" id="TIGR00217">
    <property type="entry name" value="malQ"/>
    <property type="match status" value="1"/>
</dbReference>
<dbReference type="PANTHER" id="PTHR32438:SF5">
    <property type="entry name" value="4-ALPHA-GLUCANOTRANSFERASE DPE1, CHLOROPLASTIC_AMYLOPLASTIC"/>
    <property type="match status" value="1"/>
</dbReference>
<dbReference type="InterPro" id="IPR003385">
    <property type="entry name" value="Glyco_hydro_77"/>
</dbReference>
<comment type="similarity">
    <text evidence="2 10">Belongs to the disproportionating enzyme family.</text>
</comment>
<reference evidence="11 12" key="1">
    <citation type="submission" date="2020-08" db="EMBL/GenBank/DDBJ databases">
        <title>Genome public.</title>
        <authorList>
            <person name="Liu C."/>
            <person name="Sun Q."/>
        </authorList>
    </citation>
    <scope>NUCLEOTIDE SEQUENCE [LARGE SCALE GENOMIC DNA]</scope>
    <source>
        <strain evidence="11 12">BX17</strain>
    </source>
</reference>
<dbReference type="Pfam" id="PF02446">
    <property type="entry name" value="Glyco_hydro_77"/>
    <property type="match status" value="1"/>
</dbReference>
<keyword evidence="5 10" id="KW-0328">Glycosyltransferase</keyword>
<comment type="catalytic activity">
    <reaction evidence="1 10">
        <text>Transfers a segment of a (1-&gt;4)-alpha-D-glucan to a new position in an acceptor, which may be glucose or a (1-&gt;4)-alpha-D-glucan.</text>
        <dbReference type="EC" id="2.4.1.25"/>
    </reaction>
</comment>
<dbReference type="GO" id="GO:0005975">
    <property type="term" value="P:carbohydrate metabolic process"/>
    <property type="evidence" value="ECO:0007669"/>
    <property type="project" value="InterPro"/>
</dbReference>
<dbReference type="EC" id="2.4.1.25" evidence="3 10"/>
<evidence type="ECO:0000256" key="7">
    <source>
        <dbReference type="ARBA" id="ARBA00023277"/>
    </source>
</evidence>
<dbReference type="InterPro" id="IPR017853">
    <property type="entry name" value="GH"/>
</dbReference>
<accession>A0A8I0DS54</accession>
<proteinExistence type="inferred from homology"/>
<keyword evidence="12" id="KW-1185">Reference proteome</keyword>
<name>A0A8I0DS54_9FIRM</name>
<dbReference type="PANTHER" id="PTHR32438">
    <property type="entry name" value="4-ALPHA-GLUCANOTRANSFERASE DPE1, CHLOROPLASTIC/AMYLOPLASTIC"/>
    <property type="match status" value="1"/>
</dbReference>
<dbReference type="Gene3D" id="3.20.20.80">
    <property type="entry name" value="Glycosidases"/>
    <property type="match status" value="1"/>
</dbReference>
<evidence type="ECO:0000256" key="5">
    <source>
        <dbReference type="ARBA" id="ARBA00022676"/>
    </source>
</evidence>
<dbReference type="NCBIfam" id="NF011080">
    <property type="entry name" value="PRK14508.1-3"/>
    <property type="match status" value="1"/>
</dbReference>
<dbReference type="SUPFAM" id="SSF51445">
    <property type="entry name" value="(Trans)glycosidases"/>
    <property type="match status" value="1"/>
</dbReference>
<dbReference type="AlphaFoldDB" id="A0A8I0DS54"/>
<dbReference type="EMBL" id="JACOOT010000023">
    <property type="protein sequence ID" value="MBC5651503.1"/>
    <property type="molecule type" value="Genomic_DNA"/>
</dbReference>
<evidence type="ECO:0000256" key="1">
    <source>
        <dbReference type="ARBA" id="ARBA00000439"/>
    </source>
</evidence>
<evidence type="ECO:0000313" key="11">
    <source>
        <dbReference type="EMBL" id="MBC5651503.1"/>
    </source>
</evidence>
<evidence type="ECO:0000256" key="10">
    <source>
        <dbReference type="RuleBase" id="RU361207"/>
    </source>
</evidence>
<comment type="caution">
    <text evidence="11">The sequence shown here is derived from an EMBL/GenBank/DDBJ whole genome shotgun (WGS) entry which is preliminary data.</text>
</comment>
<protein>
    <recommendedName>
        <fullName evidence="4 10">4-alpha-glucanotransferase</fullName>
        <ecNumber evidence="3 10">2.4.1.25</ecNumber>
    </recommendedName>
    <alternativeName>
        <fullName evidence="8 10">Amylomaltase</fullName>
    </alternativeName>
    <alternativeName>
        <fullName evidence="9 10">Disproportionating enzyme</fullName>
    </alternativeName>
</protein>
<dbReference type="GO" id="GO:0004134">
    <property type="term" value="F:4-alpha-glucanotransferase activity"/>
    <property type="evidence" value="ECO:0007669"/>
    <property type="project" value="UniProtKB-EC"/>
</dbReference>
<sequence length="516" mass="60171">MGIQRECGVLLPISSLPSKYGIGCFSKSAYEFVDQLKAAGQGCWQILPLGPTSYGDSPYQSFSTFAGNPYFISLEDLIEEGVLTKKECDAVDFGSRADDVDYEKIYKGRYKLLRKAYERSDISKNPEFVRFQQEQAHWLGDYALFMAVKDRFGGIPWTEWAEDIRLRWNNALDYYRRELYFEIEFQEYMQFKFYEQWAKLKAYANKKGIRIIGDIPIYVAMDSADTWANPGLFKLDENNEPTQVAGCPPDGFSATGQLWGNPLYRWDVHRNTGFEWWMKRLAHCFNMYDVVRIDHFRGFDEYYAIPYGDKTAERGWWEKGPGMDLFRTVSQRLGQKDIIAEDLGFMTDSVKRLVEESGYPNMKVIEFAFDARDTGNASDYLPHNYTNNCVVYTGTHDNETLLGWYSDITPEERHMVREYLWNFHDDEKGICRNMIRLVMGSAAGRCIIPIQDYLQLDNTARINQPSTLGINWKWRLTEGQFTKELQKEMLALVTRFGRRNWTPDPVEEEDEEKEEA</sequence>
<evidence type="ECO:0000256" key="6">
    <source>
        <dbReference type="ARBA" id="ARBA00022679"/>
    </source>
</evidence>
<organism evidence="11 12">
    <name type="scientific">Blautia segnis</name>
    <dbReference type="NCBI Taxonomy" id="2763030"/>
    <lineage>
        <taxon>Bacteria</taxon>
        <taxon>Bacillati</taxon>
        <taxon>Bacillota</taxon>
        <taxon>Clostridia</taxon>
        <taxon>Lachnospirales</taxon>
        <taxon>Lachnospiraceae</taxon>
        <taxon>Blautia</taxon>
    </lineage>
</organism>
<evidence type="ECO:0000256" key="3">
    <source>
        <dbReference type="ARBA" id="ARBA00012560"/>
    </source>
</evidence>